<protein>
    <submittedName>
        <fullName evidence="1">Uncharacterized protein</fullName>
    </submittedName>
</protein>
<accession>A0A834XKH8</accession>
<gene>
    <name evidence="1" type="ORF">G2W53_002402</name>
</gene>
<keyword evidence="2" id="KW-1185">Reference proteome</keyword>
<dbReference type="Proteomes" id="UP000634136">
    <property type="component" value="Unassembled WGS sequence"/>
</dbReference>
<organism evidence="1 2">
    <name type="scientific">Senna tora</name>
    <dbReference type="NCBI Taxonomy" id="362788"/>
    <lineage>
        <taxon>Eukaryota</taxon>
        <taxon>Viridiplantae</taxon>
        <taxon>Streptophyta</taxon>
        <taxon>Embryophyta</taxon>
        <taxon>Tracheophyta</taxon>
        <taxon>Spermatophyta</taxon>
        <taxon>Magnoliopsida</taxon>
        <taxon>eudicotyledons</taxon>
        <taxon>Gunneridae</taxon>
        <taxon>Pentapetalae</taxon>
        <taxon>rosids</taxon>
        <taxon>fabids</taxon>
        <taxon>Fabales</taxon>
        <taxon>Fabaceae</taxon>
        <taxon>Caesalpinioideae</taxon>
        <taxon>Cassia clade</taxon>
        <taxon>Senna</taxon>
    </lineage>
</organism>
<dbReference type="AlphaFoldDB" id="A0A834XKH8"/>
<evidence type="ECO:0000313" key="1">
    <source>
        <dbReference type="EMBL" id="KAF7845497.1"/>
    </source>
</evidence>
<comment type="caution">
    <text evidence="1">The sequence shown here is derived from an EMBL/GenBank/DDBJ whole genome shotgun (WGS) entry which is preliminary data.</text>
</comment>
<dbReference type="EMBL" id="JAAIUW010000001">
    <property type="protein sequence ID" value="KAF7845497.1"/>
    <property type="molecule type" value="Genomic_DNA"/>
</dbReference>
<sequence>MDEDKSPQHKAQNLIHAFMDSETVRGCLRFQVCQLSLFSASQTPHSDF</sequence>
<reference evidence="1" key="1">
    <citation type="submission" date="2020-09" db="EMBL/GenBank/DDBJ databases">
        <title>Genome-Enabled Discovery of Anthraquinone Biosynthesis in Senna tora.</title>
        <authorList>
            <person name="Kang S.-H."/>
            <person name="Pandey R.P."/>
            <person name="Lee C.-M."/>
            <person name="Sim J.-S."/>
            <person name="Jeong J.-T."/>
            <person name="Choi B.-S."/>
            <person name="Jung M."/>
            <person name="Ginzburg D."/>
            <person name="Zhao K."/>
            <person name="Won S.Y."/>
            <person name="Oh T.-J."/>
            <person name="Yu Y."/>
            <person name="Kim N.-H."/>
            <person name="Lee O.R."/>
            <person name="Lee T.-H."/>
            <person name="Bashyal P."/>
            <person name="Kim T.-S."/>
            <person name="Lee W.-H."/>
            <person name="Kawkins C."/>
            <person name="Kim C.-K."/>
            <person name="Kim J.S."/>
            <person name="Ahn B.O."/>
            <person name="Rhee S.Y."/>
            <person name="Sohng J.K."/>
        </authorList>
    </citation>
    <scope>NUCLEOTIDE SEQUENCE</scope>
    <source>
        <tissue evidence="1">Leaf</tissue>
    </source>
</reference>
<evidence type="ECO:0000313" key="2">
    <source>
        <dbReference type="Proteomes" id="UP000634136"/>
    </source>
</evidence>
<proteinExistence type="predicted"/>
<name>A0A834XKH8_9FABA</name>